<proteinExistence type="predicted"/>
<dbReference type="EMBL" id="LDJX01000002">
    <property type="protein sequence ID" value="KPM32944.1"/>
    <property type="molecule type" value="Genomic_DNA"/>
</dbReference>
<dbReference type="Pfam" id="PF19578">
    <property type="entry name" value="DUF6090"/>
    <property type="match status" value="1"/>
</dbReference>
<evidence type="ECO:0000256" key="1">
    <source>
        <dbReference type="SAM" id="Phobius"/>
    </source>
</evidence>
<accession>A0A0P7B1H9</accession>
<feature type="transmembrane region" description="Helical" evidence="1">
    <location>
        <begin position="28"/>
        <end position="49"/>
    </location>
</feature>
<keyword evidence="1" id="KW-1133">Transmembrane helix</keyword>
<evidence type="ECO:0000313" key="2">
    <source>
        <dbReference type="EMBL" id="KPM32944.1"/>
    </source>
</evidence>
<protein>
    <submittedName>
        <fullName evidence="2">Uncharacterized protein</fullName>
    </submittedName>
</protein>
<evidence type="ECO:0000313" key="3">
    <source>
        <dbReference type="Proteomes" id="UP000050280"/>
    </source>
</evidence>
<dbReference type="AlphaFoldDB" id="A0A0P7B1H9"/>
<comment type="caution">
    <text evidence="2">The sequence shown here is derived from an EMBL/GenBank/DDBJ whole genome shotgun (WGS) entry which is preliminary data.</text>
</comment>
<gene>
    <name evidence="2" type="ORF">I595_1371</name>
</gene>
<dbReference type="OrthoDB" id="821805at2"/>
<dbReference type="Proteomes" id="UP000050280">
    <property type="component" value="Unassembled WGS sequence"/>
</dbReference>
<dbReference type="RefSeq" id="WP_054558516.1">
    <property type="nucleotide sequence ID" value="NZ_LDJX01000002.1"/>
</dbReference>
<keyword evidence="1" id="KW-0812">Transmembrane</keyword>
<keyword evidence="1" id="KW-0472">Membrane</keyword>
<dbReference type="InterPro" id="IPR045749">
    <property type="entry name" value="DUF6090"/>
</dbReference>
<dbReference type="STRING" id="1300341.I595_1371"/>
<reference evidence="2 3" key="1">
    <citation type="submission" date="2015-09" db="EMBL/GenBank/DDBJ databases">
        <title>Genome sequence of the marine flavobacterium Croceitalea dokdonensis DOKDO 023 that contains proton- and sodium-pumping rhodopsins.</title>
        <authorList>
            <person name="Kwon S.-K."/>
            <person name="Lee H.K."/>
            <person name="Kwak M.-J."/>
            <person name="Kim J.F."/>
        </authorList>
    </citation>
    <scope>NUCLEOTIDE SEQUENCE [LARGE SCALE GENOMIC DNA]</scope>
    <source>
        <strain evidence="2 3">DOKDO 023</strain>
    </source>
</reference>
<dbReference type="PATRIC" id="fig|1300341.3.peg.1566"/>
<organism evidence="2 3">
    <name type="scientific">Croceitalea dokdonensis DOKDO 023</name>
    <dbReference type="NCBI Taxonomy" id="1300341"/>
    <lineage>
        <taxon>Bacteria</taxon>
        <taxon>Pseudomonadati</taxon>
        <taxon>Bacteroidota</taxon>
        <taxon>Flavobacteriia</taxon>
        <taxon>Flavobacteriales</taxon>
        <taxon>Flavobacteriaceae</taxon>
        <taxon>Croceitalea</taxon>
    </lineage>
</organism>
<sequence length="261" mass="29947">MIKFFRHIRKRLINHNQTGKPALPAGRYFKYAIGEIFLVVIGILIALQINNLNNNRQQRKIERTYLSSLKSEFKTNLNKIDDCLTKNKNLINSVENMLSLFDTTIRDTVSEKVVSDIIYSVFKGDATYTPSKGVLTDIISSGNLNLIQNEELRQKIASFESTLDYLKIQENYTLTTKGIMLQQLNKYGSVRRVLANRGLNFKYKSISDNSKNTGVFGLIEFENNLLDYYLTIQATNGPRFFGGIKEQIEQILVDLELEIKK</sequence>
<name>A0A0P7B1H9_9FLAO</name>
<keyword evidence="3" id="KW-1185">Reference proteome</keyword>